<keyword evidence="3" id="KW-0687">Ribonucleoprotein</keyword>
<evidence type="ECO:0000256" key="4">
    <source>
        <dbReference type="SAM" id="MobiDB-lite"/>
    </source>
</evidence>
<reference evidence="5" key="1">
    <citation type="submission" date="2015-04" db="EMBL/GenBank/DDBJ databases">
        <title>The genome sequence of the plant pathogenic Rhizarian Plasmodiophora brassicae reveals insights in its biotrophic life cycle and the origin of chitin synthesis.</title>
        <authorList>
            <person name="Schwelm A."/>
            <person name="Fogelqvist J."/>
            <person name="Knaust A."/>
            <person name="Julke S."/>
            <person name="Lilja T."/>
            <person name="Dhandapani V."/>
            <person name="Bonilla-Rosso G."/>
            <person name="Karlsson M."/>
            <person name="Shevchenko A."/>
            <person name="Choi S.R."/>
            <person name="Kim H.G."/>
            <person name="Park J.Y."/>
            <person name="Lim Y.P."/>
            <person name="Ludwig-Muller J."/>
            <person name="Dixelius C."/>
        </authorList>
    </citation>
    <scope>NUCLEOTIDE SEQUENCE</scope>
    <source>
        <tissue evidence="5">Potato root galls</tissue>
    </source>
</reference>
<dbReference type="GO" id="GO:0015935">
    <property type="term" value="C:small ribosomal subunit"/>
    <property type="evidence" value="ECO:0007669"/>
    <property type="project" value="TreeGrafter"/>
</dbReference>
<accession>A0A0H5QR76</accession>
<evidence type="ECO:0000256" key="3">
    <source>
        <dbReference type="ARBA" id="ARBA00023274"/>
    </source>
</evidence>
<evidence type="ECO:0000256" key="1">
    <source>
        <dbReference type="ARBA" id="ARBA00006668"/>
    </source>
</evidence>
<dbReference type="Gene3D" id="3.30.1320.10">
    <property type="match status" value="1"/>
</dbReference>
<feature type="region of interest" description="Disordered" evidence="4">
    <location>
        <begin position="98"/>
        <end position="119"/>
    </location>
</feature>
<dbReference type="SUPFAM" id="SSF54565">
    <property type="entry name" value="Ribosomal protein S16"/>
    <property type="match status" value="1"/>
</dbReference>
<name>A0A0H5QR76_9EUKA</name>
<protein>
    <recommendedName>
        <fullName evidence="6">Ribosomal protein S16</fullName>
    </recommendedName>
</protein>
<evidence type="ECO:0000313" key="5">
    <source>
        <dbReference type="EMBL" id="CRZ04543.1"/>
    </source>
</evidence>
<dbReference type="GO" id="GO:0003735">
    <property type="term" value="F:structural constituent of ribosome"/>
    <property type="evidence" value="ECO:0007669"/>
    <property type="project" value="InterPro"/>
</dbReference>
<dbReference type="Pfam" id="PF00886">
    <property type="entry name" value="Ribosomal_S16"/>
    <property type="match status" value="1"/>
</dbReference>
<keyword evidence="2" id="KW-0689">Ribosomal protein</keyword>
<evidence type="ECO:0000256" key="2">
    <source>
        <dbReference type="ARBA" id="ARBA00022980"/>
    </source>
</evidence>
<dbReference type="EMBL" id="HACM01004101">
    <property type="protein sequence ID" value="CRZ04543.1"/>
    <property type="molecule type" value="Transcribed_RNA"/>
</dbReference>
<dbReference type="HAMAP" id="MF_00385">
    <property type="entry name" value="Ribosomal_bS16"/>
    <property type="match status" value="1"/>
</dbReference>
<dbReference type="GO" id="GO:0005739">
    <property type="term" value="C:mitochondrion"/>
    <property type="evidence" value="ECO:0007669"/>
    <property type="project" value="GOC"/>
</dbReference>
<dbReference type="AlphaFoldDB" id="A0A0H5QR76"/>
<proteinExistence type="inferred from homology"/>
<sequence length="119" mass="13377">VPDCHLGYCIMVVRIRMARFGRHADAFYRLVAADARFPRNGRHLEILGTWSPHPDRFGAKHLRLNTTRIKYWLGVGAQPTPVVNHLLSKADLLPTPIVATPTEKSPVKKDKSAAKSQKK</sequence>
<organism evidence="5">
    <name type="scientific">Spongospora subterranea</name>
    <dbReference type="NCBI Taxonomy" id="70186"/>
    <lineage>
        <taxon>Eukaryota</taxon>
        <taxon>Sar</taxon>
        <taxon>Rhizaria</taxon>
        <taxon>Endomyxa</taxon>
        <taxon>Phytomyxea</taxon>
        <taxon>Plasmodiophorida</taxon>
        <taxon>Plasmodiophoridae</taxon>
        <taxon>Spongospora</taxon>
    </lineage>
</organism>
<dbReference type="PANTHER" id="PTHR12919:SF20">
    <property type="entry name" value="SMALL RIBOSOMAL SUBUNIT PROTEIN BS16M"/>
    <property type="match status" value="1"/>
</dbReference>
<comment type="similarity">
    <text evidence="1">Belongs to the bacterial ribosomal protein bS16 family.</text>
</comment>
<dbReference type="NCBIfam" id="TIGR00002">
    <property type="entry name" value="S16"/>
    <property type="match status" value="1"/>
</dbReference>
<evidence type="ECO:0008006" key="6">
    <source>
        <dbReference type="Google" id="ProtNLM"/>
    </source>
</evidence>
<dbReference type="InterPro" id="IPR000307">
    <property type="entry name" value="Ribosomal_bS16"/>
</dbReference>
<dbReference type="PANTHER" id="PTHR12919">
    <property type="entry name" value="30S RIBOSOMAL PROTEIN S16"/>
    <property type="match status" value="1"/>
</dbReference>
<dbReference type="GO" id="GO:0032543">
    <property type="term" value="P:mitochondrial translation"/>
    <property type="evidence" value="ECO:0007669"/>
    <property type="project" value="TreeGrafter"/>
</dbReference>
<feature type="non-terminal residue" evidence="5">
    <location>
        <position position="1"/>
    </location>
</feature>
<dbReference type="InterPro" id="IPR023803">
    <property type="entry name" value="Ribosomal_bS16_dom_sf"/>
</dbReference>